<protein>
    <submittedName>
        <fullName evidence="2">Uncharacterized protein</fullName>
    </submittedName>
</protein>
<name>A0ABP1RUV7_9HEXA</name>
<feature type="transmembrane region" description="Helical" evidence="1">
    <location>
        <begin position="191"/>
        <end position="215"/>
    </location>
</feature>
<dbReference type="Proteomes" id="UP001642540">
    <property type="component" value="Unassembled WGS sequence"/>
</dbReference>
<feature type="transmembrane region" description="Helical" evidence="1">
    <location>
        <begin position="12"/>
        <end position="36"/>
    </location>
</feature>
<keyword evidence="1" id="KW-0472">Membrane</keyword>
<gene>
    <name evidence="2" type="ORF">ODALV1_LOCUS26434</name>
</gene>
<sequence>MLLWTNWKRGEIASFSIRLVCITCLSAATILLWYLATKAGTCVKFLNGLNDLNLSDEPNDSQMEQSEFTVTKLLCHSFVLTDMVGPWIVGIACGLKSCSPPNLLVPLNPTCWSETVPESKAHDSFLKNGFSFLTLSMANGILWKVATGAGCTFCIHMLIGCSYLQRALTVSKFQTENYRRIQYSSKLFNEAYIGILFAMLVGSSMILTSMTYIMFRVLNSTIIISLPVSVWILIEIFDTVVVILYIFGQAGSLFSLSSQVLNEERSACLLGRANLHKRKVLRSCTPIRIEFGLSNFIDKVTPLKFVEFSIDRLVDLMLM</sequence>
<dbReference type="EMBL" id="CAXLJM020000111">
    <property type="protein sequence ID" value="CAL8136414.1"/>
    <property type="molecule type" value="Genomic_DNA"/>
</dbReference>
<evidence type="ECO:0000313" key="2">
    <source>
        <dbReference type="EMBL" id="CAL8136414.1"/>
    </source>
</evidence>
<comment type="caution">
    <text evidence="2">The sequence shown here is derived from an EMBL/GenBank/DDBJ whole genome shotgun (WGS) entry which is preliminary data.</text>
</comment>
<proteinExistence type="predicted"/>
<accession>A0ABP1RUV7</accession>
<reference evidence="2 3" key="1">
    <citation type="submission" date="2024-08" db="EMBL/GenBank/DDBJ databases">
        <authorList>
            <person name="Cucini C."/>
            <person name="Frati F."/>
        </authorList>
    </citation>
    <scope>NUCLEOTIDE SEQUENCE [LARGE SCALE GENOMIC DNA]</scope>
</reference>
<feature type="transmembrane region" description="Helical" evidence="1">
    <location>
        <begin position="221"/>
        <end position="247"/>
    </location>
</feature>
<feature type="transmembrane region" description="Helical" evidence="1">
    <location>
        <begin position="141"/>
        <end position="164"/>
    </location>
</feature>
<keyword evidence="3" id="KW-1185">Reference proteome</keyword>
<evidence type="ECO:0000313" key="3">
    <source>
        <dbReference type="Proteomes" id="UP001642540"/>
    </source>
</evidence>
<organism evidence="2 3">
    <name type="scientific">Orchesella dallaii</name>
    <dbReference type="NCBI Taxonomy" id="48710"/>
    <lineage>
        <taxon>Eukaryota</taxon>
        <taxon>Metazoa</taxon>
        <taxon>Ecdysozoa</taxon>
        <taxon>Arthropoda</taxon>
        <taxon>Hexapoda</taxon>
        <taxon>Collembola</taxon>
        <taxon>Entomobryomorpha</taxon>
        <taxon>Entomobryoidea</taxon>
        <taxon>Orchesellidae</taxon>
        <taxon>Orchesellinae</taxon>
        <taxon>Orchesella</taxon>
    </lineage>
</organism>
<keyword evidence="1" id="KW-0812">Transmembrane</keyword>
<evidence type="ECO:0000256" key="1">
    <source>
        <dbReference type="SAM" id="Phobius"/>
    </source>
</evidence>
<keyword evidence="1" id="KW-1133">Transmembrane helix</keyword>